<dbReference type="PANTHER" id="PTHR30195">
    <property type="entry name" value="TYPE I SITE-SPECIFIC DEOXYRIBONUCLEASE PROTEIN SUBUNIT M AND R"/>
    <property type="match status" value="1"/>
</dbReference>
<name>A0A6I3IES6_9MICO</name>
<dbReference type="InterPro" id="IPR051268">
    <property type="entry name" value="Type-I_R_enzyme_R_subunit"/>
</dbReference>
<evidence type="ECO:0000259" key="2">
    <source>
        <dbReference type="Pfam" id="PF11867"/>
    </source>
</evidence>
<protein>
    <submittedName>
        <fullName evidence="3">DUF3387 domain-containing protein</fullName>
    </submittedName>
</protein>
<gene>
    <name evidence="3" type="ORF">GGG17_10985</name>
</gene>
<evidence type="ECO:0000313" key="3">
    <source>
        <dbReference type="EMBL" id="MTB72482.1"/>
    </source>
</evidence>
<accession>A0A6I3IES6</accession>
<dbReference type="PANTHER" id="PTHR30195:SF15">
    <property type="entry name" value="TYPE I RESTRICTION ENZYME HINDI ENDONUCLEASE SUBUNIT"/>
    <property type="match status" value="1"/>
</dbReference>
<dbReference type="RefSeq" id="WP_154593758.1">
    <property type="nucleotide sequence ID" value="NZ_WLVL01000039.1"/>
</dbReference>
<reference evidence="3 4" key="1">
    <citation type="submission" date="2019-11" db="EMBL/GenBank/DDBJ databases">
        <title>Whole genome sequencing identifies a novel species of the genus Arsenicicoccus isolated from human blood.</title>
        <authorList>
            <person name="Jeong J.H."/>
            <person name="Kweon O.J."/>
            <person name="Kim H.R."/>
            <person name="Kim T.-H."/>
            <person name="Ha S.-M."/>
            <person name="Lee M.-K."/>
        </authorList>
    </citation>
    <scope>NUCLEOTIDE SEQUENCE [LARGE SCALE GENOMIC DNA]</scope>
    <source>
        <strain evidence="3 4">MKL-02</strain>
    </source>
</reference>
<feature type="domain" description="Type I restriction enzyme HindI endonuclease subunit-like C-terminal" evidence="2">
    <location>
        <begin position="33"/>
        <end position="198"/>
    </location>
</feature>
<evidence type="ECO:0000313" key="4">
    <source>
        <dbReference type="Proteomes" id="UP000431092"/>
    </source>
</evidence>
<proteinExistence type="predicted"/>
<keyword evidence="4" id="KW-1185">Reference proteome</keyword>
<comment type="caution">
    <text evidence="3">The sequence shown here is derived from an EMBL/GenBank/DDBJ whole genome shotgun (WGS) entry which is preliminary data.</text>
</comment>
<sequence length="207" mass="24153">MRAAVWWRCRERRRRLLTYGPQQGREPIDEGQEEADQYIEALRAALTEDVRTLTGGNIVRERQFSERLAELTNRYVNGQLTSAEVLEELLRVADEIREEAEREERFTPPLDRDELAYWDAVGANESARDLLGDDVLAQIARELVTIMRRDTSTDWTVREDVRAKLRSTVKRLLVKYDYPPDKQPEAIRLVIEQMEVMAPRYSTGRTS</sequence>
<dbReference type="AlphaFoldDB" id="A0A6I3IES6"/>
<keyword evidence="1" id="KW-0680">Restriction system</keyword>
<dbReference type="GO" id="GO:0009307">
    <property type="term" value="P:DNA restriction-modification system"/>
    <property type="evidence" value="ECO:0007669"/>
    <property type="project" value="UniProtKB-KW"/>
</dbReference>
<dbReference type="Pfam" id="PF11867">
    <property type="entry name" value="T1RH-like_C"/>
    <property type="match status" value="1"/>
</dbReference>
<evidence type="ECO:0000256" key="1">
    <source>
        <dbReference type="ARBA" id="ARBA00022747"/>
    </source>
</evidence>
<dbReference type="EMBL" id="WLVL01000039">
    <property type="protein sequence ID" value="MTB72482.1"/>
    <property type="molecule type" value="Genomic_DNA"/>
</dbReference>
<dbReference type="InterPro" id="IPR021810">
    <property type="entry name" value="T1RH-like_C"/>
</dbReference>
<dbReference type="Proteomes" id="UP000431092">
    <property type="component" value="Unassembled WGS sequence"/>
</dbReference>
<organism evidence="3 4">
    <name type="scientific">Arsenicicoccus cauae</name>
    <dbReference type="NCBI Taxonomy" id="2663847"/>
    <lineage>
        <taxon>Bacteria</taxon>
        <taxon>Bacillati</taxon>
        <taxon>Actinomycetota</taxon>
        <taxon>Actinomycetes</taxon>
        <taxon>Micrococcales</taxon>
        <taxon>Intrasporangiaceae</taxon>
        <taxon>Arsenicicoccus</taxon>
    </lineage>
</organism>